<dbReference type="AlphaFoldDB" id="W7CX50"/>
<sequence>MYKEGAIMRQQQLEGSHQPDPGDSYVVETTGLLTAVDRRVLTQLYLPLINVDAYTLYQTLFDHLPIMGTQSEQHTHYQLQTLLGDMSQQRLVQARLILEGVRLLKSYVVDKGESRHYVYELAAPMNPQAFFTDGVLNLFLYSAIGERRYNELKKGWFREVTDKTAMTEITTSFTEVFQFPKTKVSDRAKADTDKIVTRVQPLQFEIPDSYFDFERFYNELSPTFVTLTAITDEVKETIRKLYAVYHINEDDMVSLVYRSVQSDGNINQAQLRKVARDFYQLNMGEGAYPTLKLKAAPTTQVNVVQSIGDIQSEEQLIAFLTQIDTFNLIKELSTYGADPTAKELAAVETVMAKRKMPLPVMNALIYYTRLQGNSIDSPEYMEKIARDWDMKGVVTVADVLQSTKAFVDKKQEDYEKWQQRQNKSYRKVDGKANDIIPDWLQKQLAVEDGKTVAEPEGVADKVIVPEIIKKKPEITTDPAMLEKIAQFRKDLKEGR</sequence>
<evidence type="ECO:0000313" key="4">
    <source>
        <dbReference type="EMBL" id="EUJ40336.1"/>
    </source>
</evidence>
<dbReference type="Proteomes" id="UP000019243">
    <property type="component" value="Unassembled WGS sequence"/>
</dbReference>
<dbReference type="InterPro" id="IPR006343">
    <property type="entry name" value="DnaB/C_C"/>
</dbReference>
<evidence type="ECO:0000256" key="1">
    <source>
        <dbReference type="ARBA" id="ARBA00093462"/>
    </source>
</evidence>
<dbReference type="STRING" id="1265861.BCAMP_05244"/>
<evidence type="ECO:0000259" key="2">
    <source>
        <dbReference type="Pfam" id="PF07261"/>
    </source>
</evidence>
<protein>
    <submittedName>
        <fullName evidence="4">Chromosome replication initiation / membrane attachment protein DnaB</fullName>
    </submittedName>
</protein>
<evidence type="ECO:0000313" key="5">
    <source>
        <dbReference type="Proteomes" id="UP000019243"/>
    </source>
</evidence>
<dbReference type="InterPro" id="IPR058660">
    <property type="entry name" value="WHD_DnaB"/>
</dbReference>
<organism evidence="4 5">
    <name type="scientific">Brochothrix campestris FSL F6-1037</name>
    <dbReference type="NCBI Taxonomy" id="1265861"/>
    <lineage>
        <taxon>Bacteria</taxon>
        <taxon>Bacillati</taxon>
        <taxon>Bacillota</taxon>
        <taxon>Bacilli</taxon>
        <taxon>Bacillales</taxon>
        <taxon>Listeriaceae</taxon>
        <taxon>Brochothrix</taxon>
    </lineage>
</organism>
<dbReference type="Pfam" id="PF07261">
    <property type="entry name" value="DnaB_2"/>
    <property type="match status" value="1"/>
</dbReference>
<name>W7CX50_9LIST</name>
<comment type="similarity">
    <text evidence="1">Belongs to the DnaB/DnaD family.</text>
</comment>
<dbReference type="Pfam" id="PF25888">
    <property type="entry name" value="WHD_DnaB"/>
    <property type="match status" value="1"/>
</dbReference>
<keyword evidence="5" id="KW-1185">Reference proteome</keyword>
<reference evidence="4 5" key="1">
    <citation type="submission" date="2012-12" db="EMBL/GenBank/DDBJ databases">
        <title>Novel taxa of Listeriaceae from agricultural environments in the United States.</title>
        <authorList>
            <person name="den Bakker H.C."/>
            <person name="Allred A."/>
            <person name="Warchocki S."/>
            <person name="Wright E.M."/>
            <person name="Burrell A."/>
            <person name="Nightingale K.K."/>
            <person name="Kephart D."/>
            <person name="Wiedmann M."/>
        </authorList>
    </citation>
    <scope>NUCLEOTIDE SEQUENCE [LARGE SCALE GENOMIC DNA]</scope>
    <source>
        <strain evidence="4 5">FSL F6-1037</strain>
    </source>
</reference>
<dbReference type="EMBL" id="AODH01000019">
    <property type="protein sequence ID" value="EUJ40336.1"/>
    <property type="molecule type" value="Genomic_DNA"/>
</dbReference>
<feature type="domain" description="DnaB/C C-terminal" evidence="2">
    <location>
        <begin position="337"/>
        <end position="401"/>
    </location>
</feature>
<evidence type="ECO:0000259" key="3">
    <source>
        <dbReference type="Pfam" id="PF25888"/>
    </source>
</evidence>
<comment type="caution">
    <text evidence="4">The sequence shown here is derived from an EMBL/GenBank/DDBJ whole genome shotgun (WGS) entry which is preliminary data.</text>
</comment>
<gene>
    <name evidence="4" type="ORF">BCAMP_05244</name>
</gene>
<accession>W7CX50</accession>
<feature type="domain" description="Replicative helicase loading/DNA remodeling protein DnaB N-terminal winged helix" evidence="3">
    <location>
        <begin position="22"/>
        <end position="272"/>
    </location>
</feature>
<proteinExistence type="inferred from homology"/>